<organism evidence="2 3">
    <name type="scientific">Gordonia pseudamarae</name>
    <dbReference type="NCBI Taxonomy" id="2831662"/>
    <lineage>
        <taxon>Bacteria</taxon>
        <taxon>Bacillati</taxon>
        <taxon>Actinomycetota</taxon>
        <taxon>Actinomycetes</taxon>
        <taxon>Mycobacteriales</taxon>
        <taxon>Gordoniaceae</taxon>
        <taxon>Gordonia</taxon>
    </lineage>
</organism>
<dbReference type="RefSeq" id="WP_213249352.1">
    <property type="nucleotide sequence ID" value="NZ_CP045806.1"/>
</dbReference>
<proteinExistence type="predicted"/>
<sequence length="81" mass="9268">MWWVLISIAAILVIAGLAHNSGSLDYGQREIDATIDQRHRQDEQRARRARREAAAEKRPQPSATRVRPRHLPLMGPATIYR</sequence>
<protein>
    <submittedName>
        <fullName evidence="2">Uncharacterized protein</fullName>
    </submittedName>
</protein>
<feature type="region of interest" description="Disordered" evidence="1">
    <location>
        <begin position="35"/>
        <end position="69"/>
    </location>
</feature>
<name>A0ABX6IIU4_9ACTN</name>
<accession>A0ABX6IIU4</accession>
<evidence type="ECO:0000256" key="1">
    <source>
        <dbReference type="SAM" id="MobiDB-lite"/>
    </source>
</evidence>
<dbReference type="EMBL" id="CP045809">
    <property type="protein sequence ID" value="QHN35279.1"/>
    <property type="molecule type" value="Genomic_DNA"/>
</dbReference>
<keyword evidence="3" id="KW-1185">Reference proteome</keyword>
<evidence type="ECO:0000313" key="2">
    <source>
        <dbReference type="EMBL" id="QHN35279.1"/>
    </source>
</evidence>
<dbReference type="Proteomes" id="UP001059836">
    <property type="component" value="Chromosome"/>
</dbReference>
<reference evidence="2" key="1">
    <citation type="journal article" date="2021" name="Nat. Microbiol.">
        <title>Cocultivation of an ultrasmall environmental parasitic bacterium with lytic ability against bacteria associated with wastewater foams.</title>
        <authorList>
            <person name="Batinovic S."/>
            <person name="Rose J.J.A."/>
            <person name="Ratcliffe J."/>
            <person name="Seviour R.J."/>
            <person name="Petrovski S."/>
        </authorList>
    </citation>
    <scope>NUCLEOTIDE SEQUENCE</scope>
    <source>
        <strain evidence="2">CON9</strain>
    </source>
</reference>
<gene>
    <name evidence="2" type="ORF">GII31_10625</name>
</gene>
<feature type="compositionally biased region" description="Basic and acidic residues" evidence="1">
    <location>
        <begin position="35"/>
        <end position="59"/>
    </location>
</feature>
<evidence type="ECO:0000313" key="3">
    <source>
        <dbReference type="Proteomes" id="UP001059836"/>
    </source>
</evidence>